<organism evidence="2 3">
    <name type="scientific">Adineta steineri</name>
    <dbReference type="NCBI Taxonomy" id="433720"/>
    <lineage>
        <taxon>Eukaryota</taxon>
        <taxon>Metazoa</taxon>
        <taxon>Spiralia</taxon>
        <taxon>Gnathifera</taxon>
        <taxon>Rotifera</taxon>
        <taxon>Eurotatoria</taxon>
        <taxon>Bdelloidea</taxon>
        <taxon>Adinetida</taxon>
        <taxon>Adinetidae</taxon>
        <taxon>Adineta</taxon>
    </lineage>
</organism>
<dbReference type="PROSITE" id="PS01263">
    <property type="entry name" value="UPF0021"/>
    <property type="match status" value="1"/>
</dbReference>
<evidence type="ECO:0000313" key="3">
    <source>
        <dbReference type="Proteomes" id="UP000663845"/>
    </source>
</evidence>
<dbReference type="InterPro" id="IPR020554">
    <property type="entry name" value="UPF0021_CS"/>
</dbReference>
<dbReference type="SUPFAM" id="SSF52402">
    <property type="entry name" value="Adenine nucleotide alpha hydrolases-like"/>
    <property type="match status" value="1"/>
</dbReference>
<dbReference type="GO" id="GO:0002144">
    <property type="term" value="C:cytosolic tRNA wobble base thiouridylase complex"/>
    <property type="evidence" value="ECO:0007669"/>
    <property type="project" value="TreeGrafter"/>
</dbReference>
<comment type="caution">
    <text evidence="2">The sequence shown here is derived from an EMBL/GenBank/DDBJ whole genome shotgun (WGS) entry which is preliminary data.</text>
</comment>
<dbReference type="SUPFAM" id="SSF51197">
    <property type="entry name" value="Clavaminate synthase-like"/>
    <property type="match status" value="1"/>
</dbReference>
<dbReference type="GO" id="GO:0000049">
    <property type="term" value="F:tRNA binding"/>
    <property type="evidence" value="ECO:0007669"/>
    <property type="project" value="TreeGrafter"/>
</dbReference>
<sequence length="253" mass="29073">MPSATCVSCNGQRPAALVRPKTSEPYCKQCFFDAFEREIHETIVKEQLFKPGETIAVAASGGKDSTVLAHVLKLLNERHSYGLKLVLLSIDEGITGYRDDSLETVKRNQQQYELPLIILTYKELYGWSMDEIVKAVGRKNNCTFCGVFRRQALDRGAMKLSDLSSISDRCIARVLLEPRSLFIVKDDMYSYYMHGINEYQDDKINRTIISNFDRCSDEIKNREEQILTRKTRISLTIRRVEKTSKLQIGMLRK</sequence>
<dbReference type="InterPro" id="IPR014729">
    <property type="entry name" value="Rossmann-like_a/b/a_fold"/>
</dbReference>
<name>A0A815AY73_9BILA</name>
<dbReference type="Gene3D" id="3.40.50.620">
    <property type="entry name" value="HUPs"/>
    <property type="match status" value="1"/>
</dbReference>
<dbReference type="Proteomes" id="UP000663845">
    <property type="component" value="Unassembled WGS sequence"/>
</dbReference>
<proteinExistence type="predicted"/>
<accession>A0A815AY73</accession>
<dbReference type="GO" id="GO:0005739">
    <property type="term" value="C:mitochondrion"/>
    <property type="evidence" value="ECO:0007669"/>
    <property type="project" value="TreeGrafter"/>
</dbReference>
<evidence type="ECO:0008006" key="4">
    <source>
        <dbReference type="Google" id="ProtNLM"/>
    </source>
</evidence>
<evidence type="ECO:0000313" key="2">
    <source>
        <dbReference type="EMBL" id="CAF1266065.1"/>
    </source>
</evidence>
<dbReference type="EMBL" id="CAJNOG010000486">
    <property type="protein sequence ID" value="CAF1266065.1"/>
    <property type="molecule type" value="Genomic_DNA"/>
</dbReference>
<dbReference type="AlphaFoldDB" id="A0A815AY73"/>
<protein>
    <recommendedName>
        <fullName evidence="4">Cytoplasmic tRNA 2-thiolation protein 1</fullName>
    </recommendedName>
</protein>
<dbReference type="GO" id="GO:0002143">
    <property type="term" value="P:tRNA wobble position uridine thiolation"/>
    <property type="evidence" value="ECO:0007669"/>
    <property type="project" value="TreeGrafter"/>
</dbReference>
<dbReference type="GO" id="GO:0016740">
    <property type="term" value="F:transferase activity"/>
    <property type="evidence" value="ECO:0007669"/>
    <property type="project" value="UniProtKB-KW"/>
</dbReference>
<gene>
    <name evidence="2" type="ORF">JYZ213_LOCUS30423</name>
</gene>
<reference evidence="2" key="1">
    <citation type="submission" date="2021-02" db="EMBL/GenBank/DDBJ databases">
        <authorList>
            <person name="Nowell W R."/>
        </authorList>
    </citation>
    <scope>NUCLEOTIDE SEQUENCE</scope>
</reference>
<dbReference type="PANTHER" id="PTHR11807">
    <property type="entry name" value="ATPASES OF THE PP SUPERFAMILY-RELATED"/>
    <property type="match status" value="1"/>
</dbReference>
<dbReference type="PANTHER" id="PTHR11807:SF12">
    <property type="entry name" value="CYTOPLASMIC TRNA 2-THIOLATION PROTEIN 1"/>
    <property type="match status" value="1"/>
</dbReference>
<keyword evidence="1" id="KW-0808">Transferase</keyword>
<evidence type="ECO:0000256" key="1">
    <source>
        <dbReference type="ARBA" id="ARBA00022679"/>
    </source>
</evidence>